<evidence type="ECO:0000313" key="2">
    <source>
        <dbReference type="EMBL" id="GBP46715.1"/>
    </source>
</evidence>
<feature type="compositionally biased region" description="Basic and acidic residues" evidence="1">
    <location>
        <begin position="9"/>
        <end position="26"/>
    </location>
</feature>
<dbReference type="Proteomes" id="UP000299102">
    <property type="component" value="Unassembled WGS sequence"/>
</dbReference>
<evidence type="ECO:0000313" key="3">
    <source>
        <dbReference type="Proteomes" id="UP000299102"/>
    </source>
</evidence>
<gene>
    <name evidence="2" type="ORF">EVAR_86968_1</name>
</gene>
<reference evidence="2 3" key="1">
    <citation type="journal article" date="2019" name="Commun. Biol.">
        <title>The bagworm genome reveals a unique fibroin gene that provides high tensile strength.</title>
        <authorList>
            <person name="Kono N."/>
            <person name="Nakamura H."/>
            <person name="Ohtoshi R."/>
            <person name="Tomita M."/>
            <person name="Numata K."/>
            <person name="Arakawa K."/>
        </authorList>
    </citation>
    <scope>NUCLEOTIDE SEQUENCE [LARGE SCALE GENOMIC DNA]</scope>
</reference>
<sequence length="90" mass="10027">MRSKRGRERSREWTESARSREHEAAETRANGAAAKGGGGRWHRGRARPTGGNDCCRGCQIGMCSFTVAVQPVHGQLSVRFERLLMWIKDG</sequence>
<organism evidence="2 3">
    <name type="scientific">Eumeta variegata</name>
    <name type="common">Bagworm moth</name>
    <name type="synonym">Eumeta japonica</name>
    <dbReference type="NCBI Taxonomy" id="151549"/>
    <lineage>
        <taxon>Eukaryota</taxon>
        <taxon>Metazoa</taxon>
        <taxon>Ecdysozoa</taxon>
        <taxon>Arthropoda</taxon>
        <taxon>Hexapoda</taxon>
        <taxon>Insecta</taxon>
        <taxon>Pterygota</taxon>
        <taxon>Neoptera</taxon>
        <taxon>Endopterygota</taxon>
        <taxon>Lepidoptera</taxon>
        <taxon>Glossata</taxon>
        <taxon>Ditrysia</taxon>
        <taxon>Tineoidea</taxon>
        <taxon>Psychidae</taxon>
        <taxon>Oiketicinae</taxon>
        <taxon>Eumeta</taxon>
    </lineage>
</organism>
<dbReference type="AlphaFoldDB" id="A0A4C1W9A6"/>
<evidence type="ECO:0000256" key="1">
    <source>
        <dbReference type="SAM" id="MobiDB-lite"/>
    </source>
</evidence>
<dbReference type="EMBL" id="BGZK01000488">
    <property type="protein sequence ID" value="GBP46715.1"/>
    <property type="molecule type" value="Genomic_DNA"/>
</dbReference>
<comment type="caution">
    <text evidence="2">The sequence shown here is derived from an EMBL/GenBank/DDBJ whole genome shotgun (WGS) entry which is preliminary data.</text>
</comment>
<proteinExistence type="predicted"/>
<feature type="region of interest" description="Disordered" evidence="1">
    <location>
        <begin position="1"/>
        <end position="51"/>
    </location>
</feature>
<keyword evidence="3" id="KW-1185">Reference proteome</keyword>
<protein>
    <submittedName>
        <fullName evidence="2">Uncharacterized protein</fullName>
    </submittedName>
</protein>
<accession>A0A4C1W9A6</accession>
<name>A0A4C1W9A6_EUMVA</name>